<reference evidence="1 2" key="1">
    <citation type="journal article" date="2019" name="Int. J. Syst. Evol. Microbiol.">
        <title>The Draft Whole-Genome Sequence of the Antibiotic Producer Empedobacter haloabium ATCC 31962 Provides Indications for Its Taxonomic Reclassification.</title>
        <authorList>
            <person name="Miess H."/>
            <person name="Arlt P."/>
            <person name="Apel A.K."/>
            <person name="Weber T."/>
            <person name="Nieselt K."/>
            <person name="Hanssen F."/>
            <person name="Czemmel S."/>
            <person name="Nahnsen S."/>
            <person name="Gross H."/>
        </authorList>
    </citation>
    <scope>NUCLEOTIDE SEQUENCE [LARGE SCALE GENOMIC DNA]</scope>
    <source>
        <strain evidence="1 2">ATCC 31962</strain>
    </source>
</reference>
<proteinExistence type="predicted"/>
<keyword evidence="2" id="KW-1185">Reference proteome</keyword>
<name>A0ABZ1UTI2_9BURK</name>
<protein>
    <submittedName>
        <fullName evidence="1">Uncharacterized protein</fullName>
    </submittedName>
</protein>
<gene>
    <name evidence="1" type="ORF">E7V67_012700</name>
</gene>
<organism evidence="1 2">
    <name type="scientific">[Empedobacter] haloabium</name>
    <dbReference type="NCBI Taxonomy" id="592317"/>
    <lineage>
        <taxon>Bacteria</taxon>
        <taxon>Pseudomonadati</taxon>
        <taxon>Pseudomonadota</taxon>
        <taxon>Betaproteobacteria</taxon>
        <taxon>Burkholderiales</taxon>
        <taxon>Oxalobacteraceae</taxon>
        <taxon>Telluria group</taxon>
        <taxon>Telluria group incertae sedis</taxon>
    </lineage>
</organism>
<accession>A0ABZ1UTI2</accession>
<sequence length="199" mass="20823">MLARFKPLFITVAAFASCWAGVIWHRRASNREPGTGDLVARLLVLPLALLLADPVQAALLAPDEPPVLLRAAASAQLADSADTVKRPAPGVLDGLVADLLASTRCEPSDIAALAADTDHRGNRTMELMDLVSNRFKQLDASADLASVGMACGSSGAATYLTALVLARQDVTERGAPVLCIGNLDPYRRDAALLAPGTEV</sequence>
<evidence type="ECO:0000313" key="1">
    <source>
        <dbReference type="EMBL" id="WUR15922.1"/>
    </source>
</evidence>
<evidence type="ECO:0000313" key="2">
    <source>
        <dbReference type="Proteomes" id="UP000321323"/>
    </source>
</evidence>
<dbReference type="Proteomes" id="UP000321323">
    <property type="component" value="Chromosome"/>
</dbReference>
<dbReference type="EMBL" id="CP136508">
    <property type="protein sequence ID" value="WUR15922.1"/>
    <property type="molecule type" value="Genomic_DNA"/>
</dbReference>
<dbReference type="PROSITE" id="PS51257">
    <property type="entry name" value="PROKAR_LIPOPROTEIN"/>
    <property type="match status" value="1"/>
</dbReference>